<accession>A0A8J2I3X8</accession>
<protein>
    <submittedName>
        <fullName evidence="2">Uncharacterized protein</fullName>
    </submittedName>
</protein>
<dbReference type="OrthoDB" id="3783019at2759"/>
<dbReference type="RefSeq" id="XP_043169806.1">
    <property type="nucleotide sequence ID" value="XM_043313871.1"/>
</dbReference>
<comment type="caution">
    <text evidence="2">The sequence shown here is derived from an EMBL/GenBank/DDBJ whole genome shotgun (WGS) entry which is preliminary data.</text>
</comment>
<proteinExistence type="predicted"/>
<organism evidence="2 3">
    <name type="scientific">Alternaria atra</name>
    <dbReference type="NCBI Taxonomy" id="119953"/>
    <lineage>
        <taxon>Eukaryota</taxon>
        <taxon>Fungi</taxon>
        <taxon>Dikarya</taxon>
        <taxon>Ascomycota</taxon>
        <taxon>Pezizomycotina</taxon>
        <taxon>Dothideomycetes</taxon>
        <taxon>Pleosporomycetidae</taxon>
        <taxon>Pleosporales</taxon>
        <taxon>Pleosporineae</taxon>
        <taxon>Pleosporaceae</taxon>
        <taxon>Alternaria</taxon>
        <taxon>Alternaria sect. Ulocladioides</taxon>
    </lineage>
</organism>
<dbReference type="EMBL" id="CAJRGZ010000019">
    <property type="protein sequence ID" value="CAG5162596.1"/>
    <property type="molecule type" value="Genomic_DNA"/>
</dbReference>
<feature type="coiled-coil region" evidence="1">
    <location>
        <begin position="96"/>
        <end position="130"/>
    </location>
</feature>
<evidence type="ECO:0000313" key="3">
    <source>
        <dbReference type="Proteomes" id="UP000676310"/>
    </source>
</evidence>
<dbReference type="AlphaFoldDB" id="A0A8J2I3X8"/>
<keyword evidence="1" id="KW-0175">Coiled coil</keyword>
<sequence length="136" mass="15444">MATSVAAWLRASQAANDQLRAEIATQTRSLEVYQKMVTANSQLQAQVTSLTAQVNRVNSESMFSQDAYRGMQAQYDDLRVQHVNALNDREGLCEQLRQSQSRSVQAEKRLTVLETEADRLKRKMREAREGLDDIIL</sequence>
<feature type="coiled-coil region" evidence="1">
    <location>
        <begin position="16"/>
        <end position="60"/>
    </location>
</feature>
<reference evidence="2" key="1">
    <citation type="submission" date="2021-05" db="EMBL/GenBank/DDBJ databases">
        <authorList>
            <person name="Stam R."/>
        </authorList>
    </citation>
    <scope>NUCLEOTIDE SEQUENCE</scope>
    <source>
        <strain evidence="2">CS162</strain>
    </source>
</reference>
<dbReference type="GeneID" id="67018119"/>
<keyword evidence="3" id="KW-1185">Reference proteome</keyword>
<evidence type="ECO:0000256" key="1">
    <source>
        <dbReference type="SAM" id="Coils"/>
    </source>
</evidence>
<evidence type="ECO:0000313" key="2">
    <source>
        <dbReference type="EMBL" id="CAG5162596.1"/>
    </source>
</evidence>
<dbReference type="Proteomes" id="UP000676310">
    <property type="component" value="Unassembled WGS sequence"/>
</dbReference>
<gene>
    <name evidence="2" type="ORF">ALTATR162_LOCUS6250</name>
</gene>
<name>A0A8J2I3X8_9PLEO</name>